<name>A0ABQ5NNW5_9BACI</name>
<reference evidence="1" key="1">
    <citation type="submission" date="2022-08" db="EMBL/GenBank/DDBJ databases">
        <title>Draft genome sequence of Lysinibacillus sp. strain KH24.</title>
        <authorList>
            <person name="Kanbe H."/>
            <person name="Itoh H."/>
        </authorList>
    </citation>
    <scope>NUCLEOTIDE SEQUENCE</scope>
    <source>
        <strain evidence="1">KH24</strain>
    </source>
</reference>
<organism evidence="1 2">
    <name type="scientific">Lysinibacillus piscis</name>
    <dbReference type="NCBI Taxonomy" id="2518931"/>
    <lineage>
        <taxon>Bacteria</taxon>
        <taxon>Bacillati</taxon>
        <taxon>Bacillota</taxon>
        <taxon>Bacilli</taxon>
        <taxon>Bacillales</taxon>
        <taxon>Bacillaceae</taxon>
        <taxon>Lysinibacillus</taxon>
    </lineage>
</organism>
<comment type="caution">
    <text evidence="1">The sequence shown here is derived from an EMBL/GenBank/DDBJ whole genome shotgun (WGS) entry which is preliminary data.</text>
</comment>
<evidence type="ECO:0000313" key="2">
    <source>
        <dbReference type="Proteomes" id="UP001065593"/>
    </source>
</evidence>
<dbReference type="EMBL" id="BRZA01000003">
    <property type="protein sequence ID" value="GLC89689.1"/>
    <property type="molecule type" value="Genomic_DNA"/>
</dbReference>
<sequence>MKINTNLVLEGNVITLVPLEMKYKEQVYEAIKSPDVWKYTWREVKTFDDIEQILSIAVQSKNDGK</sequence>
<keyword evidence="2" id="KW-1185">Reference proteome</keyword>
<dbReference type="RefSeq" id="WP_264989522.1">
    <property type="nucleotide sequence ID" value="NZ_BRZA01000003.1"/>
</dbReference>
<gene>
    <name evidence="1" type="ORF">LYSBPC_28160</name>
</gene>
<proteinExistence type="predicted"/>
<evidence type="ECO:0000313" key="1">
    <source>
        <dbReference type="EMBL" id="GLC89689.1"/>
    </source>
</evidence>
<protein>
    <submittedName>
        <fullName evidence="1">Uncharacterized protein</fullName>
    </submittedName>
</protein>
<accession>A0ABQ5NNW5</accession>
<dbReference type="Proteomes" id="UP001065593">
    <property type="component" value="Unassembled WGS sequence"/>
</dbReference>